<evidence type="ECO:0008006" key="5">
    <source>
        <dbReference type="Google" id="ProtNLM"/>
    </source>
</evidence>
<dbReference type="Pfam" id="PF06299">
    <property type="entry name" value="DUF1045"/>
    <property type="match status" value="1"/>
</dbReference>
<dbReference type="RefSeq" id="WP_074446545.1">
    <property type="nucleotide sequence ID" value="NZ_FMBM01000003.1"/>
</dbReference>
<dbReference type="OrthoDB" id="4954742at2"/>
<protein>
    <recommendedName>
        <fullName evidence="5">Phosphonate metabolism protein</fullName>
    </recommendedName>
</protein>
<evidence type="ECO:0000313" key="1">
    <source>
        <dbReference type="EMBL" id="KPQ12549.1"/>
    </source>
</evidence>
<name>A0A0P7XY04_9HYPH</name>
<dbReference type="PATRIC" id="fig|1653334.4.peg.1799"/>
<evidence type="ECO:0000313" key="3">
    <source>
        <dbReference type="Proteomes" id="UP000050497"/>
    </source>
</evidence>
<dbReference type="AlphaFoldDB" id="A0A0P7XY04"/>
<keyword evidence="4" id="KW-1185">Reference proteome</keyword>
<reference evidence="2 4" key="2">
    <citation type="submission" date="2016-08" db="EMBL/GenBank/DDBJ databases">
        <authorList>
            <person name="Varghese N."/>
            <person name="Submissions Spin"/>
        </authorList>
    </citation>
    <scope>NUCLEOTIDE SEQUENCE [LARGE SCALE GENOMIC DNA]</scope>
    <source>
        <strain evidence="2 4">HL-109</strain>
    </source>
</reference>
<dbReference type="EMBL" id="LJSX01000001">
    <property type="protein sequence ID" value="KPQ12549.1"/>
    <property type="molecule type" value="Genomic_DNA"/>
</dbReference>
<reference evidence="1 3" key="1">
    <citation type="submission" date="2015-09" db="EMBL/GenBank/DDBJ databases">
        <title>Identification and resolution of microdiversity through metagenomic sequencing of parallel consortia.</title>
        <authorList>
            <person name="Nelson W.C."/>
            <person name="Romine M.F."/>
            <person name="Lindemann S.R."/>
        </authorList>
    </citation>
    <scope>NUCLEOTIDE SEQUENCE [LARGE SCALE GENOMIC DNA]</scope>
    <source>
        <strain evidence="1">HL-109</strain>
    </source>
</reference>
<evidence type="ECO:0000313" key="2">
    <source>
        <dbReference type="EMBL" id="SCC82775.1"/>
    </source>
</evidence>
<dbReference type="Gene3D" id="3.90.1140.10">
    <property type="entry name" value="Cyclic phosphodiesterase"/>
    <property type="match status" value="1"/>
</dbReference>
<comment type="caution">
    <text evidence="1">The sequence shown here is derived from an EMBL/GenBank/DDBJ whole genome shotgun (WGS) entry which is preliminary data.</text>
</comment>
<dbReference type="InterPro" id="IPR009389">
    <property type="entry name" value="DUF1045"/>
</dbReference>
<gene>
    <name evidence="2" type="ORF">GA0071312_3786</name>
    <name evidence="1" type="ORF">HLUCCO17_00210</name>
</gene>
<proteinExistence type="predicted"/>
<accession>A0A0P7XY04</accession>
<evidence type="ECO:0000313" key="4">
    <source>
        <dbReference type="Proteomes" id="UP000182800"/>
    </source>
</evidence>
<dbReference type="EMBL" id="FMBM01000003">
    <property type="protein sequence ID" value="SCC82775.1"/>
    <property type="molecule type" value="Genomic_DNA"/>
</dbReference>
<dbReference type="PIRSF" id="PIRSF033328">
    <property type="entry name" value="Phest_Mll4975"/>
    <property type="match status" value="1"/>
</dbReference>
<sequence>MNQARPDPRARYAIYFAPHPKTPLWRFGSRVLGYDSARGEDVPRPDLGAITPERLAELTQRPRIYGFHATIKPPIRLAEGCDEPGLIAALDAFCADCAPVTLAPLVIAALGEDGDDAAFLALIESGGEQSPALRDLEARVVMAFEPFRAPLTPEEYARRNPQALPPRKRALLDRYGYPAVLDAFTFHMTLSGRVSGRERAMLEAALDALRREMLPDEATVIDHLALCRQLPGEPFRILHRAGFGKTPLP</sequence>
<dbReference type="Proteomes" id="UP000182800">
    <property type="component" value="Unassembled WGS sequence"/>
</dbReference>
<organism evidence="1 3">
    <name type="scientific">Saliniramus fredricksonii</name>
    <dbReference type="NCBI Taxonomy" id="1653334"/>
    <lineage>
        <taxon>Bacteria</taxon>
        <taxon>Pseudomonadati</taxon>
        <taxon>Pseudomonadota</taxon>
        <taxon>Alphaproteobacteria</taxon>
        <taxon>Hyphomicrobiales</taxon>
        <taxon>Salinarimonadaceae</taxon>
        <taxon>Saliniramus</taxon>
    </lineage>
</organism>
<dbReference type="STRING" id="1653334.GA0071312_3786"/>
<dbReference type="Proteomes" id="UP000050497">
    <property type="component" value="Unassembled WGS sequence"/>
</dbReference>